<comment type="caution">
    <text evidence="2">The sequence shown here is derived from an EMBL/GenBank/DDBJ whole genome shotgun (WGS) entry which is preliminary data.</text>
</comment>
<dbReference type="Pfam" id="PF05137">
    <property type="entry name" value="PilN"/>
    <property type="match status" value="1"/>
</dbReference>
<keyword evidence="1" id="KW-1133">Transmembrane helix</keyword>
<evidence type="ECO:0000313" key="3">
    <source>
        <dbReference type="Proteomes" id="UP000034127"/>
    </source>
</evidence>
<proteinExistence type="predicted"/>
<gene>
    <name evidence="2" type="ORF">UR63_C0001G0013</name>
</gene>
<evidence type="ECO:0000313" key="2">
    <source>
        <dbReference type="EMBL" id="KKP68563.1"/>
    </source>
</evidence>
<dbReference type="Proteomes" id="UP000034127">
    <property type="component" value="Unassembled WGS sequence"/>
</dbReference>
<reference evidence="2 3" key="1">
    <citation type="journal article" date="2015" name="Nature">
        <title>rRNA introns, odd ribosomes, and small enigmatic genomes across a large radiation of phyla.</title>
        <authorList>
            <person name="Brown C.T."/>
            <person name="Hug L.A."/>
            <person name="Thomas B.C."/>
            <person name="Sharon I."/>
            <person name="Castelle C.J."/>
            <person name="Singh A."/>
            <person name="Wilkins M.J."/>
            <person name="Williams K.H."/>
            <person name="Banfield J.F."/>
        </authorList>
    </citation>
    <scope>NUCLEOTIDE SEQUENCE [LARGE SCALE GENOMIC DNA]</scope>
</reference>
<organism evidence="2 3">
    <name type="scientific">Candidatus Roizmanbacteria bacterium GW2011_GWC2_35_12</name>
    <dbReference type="NCBI Taxonomy" id="1618485"/>
    <lineage>
        <taxon>Bacteria</taxon>
        <taxon>Candidatus Roizmaniibacteriota</taxon>
    </lineage>
</organism>
<feature type="transmembrane region" description="Helical" evidence="1">
    <location>
        <begin position="26"/>
        <end position="46"/>
    </location>
</feature>
<evidence type="ECO:0000256" key="1">
    <source>
        <dbReference type="SAM" id="Phobius"/>
    </source>
</evidence>
<accession>A0A0G0BGI3</accession>
<evidence type="ECO:0008006" key="4">
    <source>
        <dbReference type="Google" id="ProtNLM"/>
    </source>
</evidence>
<dbReference type="AlphaFoldDB" id="A0A0G0BGI3"/>
<keyword evidence="1" id="KW-0812">Transmembrane</keyword>
<name>A0A0G0BGI3_9BACT</name>
<keyword evidence="1" id="KW-0472">Membrane</keyword>
<sequence>MKYKINLLPQKETSLIEKLMYFALNYLRYIIVITQLVVIGVFFYRFQIDQRIIDLKEAVDQKKEIVEIVLPLLQEASRIDKKTKEIEVIIKQQNNFQSMIKYFLSTFPETATLNAMEVIGDSIRIAGTASNPAHLQAFYLVLEKDNKFSKVEFKNIKKIDNGYSFSLNLNTFKN</sequence>
<dbReference type="EMBL" id="LBPX01000001">
    <property type="protein sequence ID" value="KKP68563.1"/>
    <property type="molecule type" value="Genomic_DNA"/>
</dbReference>
<protein>
    <recommendedName>
        <fullName evidence="4">Fimbrial assembly family protein</fullName>
    </recommendedName>
</protein>
<dbReference type="InterPro" id="IPR007813">
    <property type="entry name" value="PilN"/>
</dbReference>